<dbReference type="InterPro" id="IPR004155">
    <property type="entry name" value="PBS_lyase_HEAT"/>
</dbReference>
<evidence type="ECO:0008006" key="4">
    <source>
        <dbReference type="Google" id="ProtNLM"/>
    </source>
</evidence>
<dbReference type="Gene3D" id="1.25.10.10">
    <property type="entry name" value="Leucine-rich Repeat Variant"/>
    <property type="match status" value="1"/>
</dbReference>
<evidence type="ECO:0000256" key="1">
    <source>
        <dbReference type="SAM" id="Phobius"/>
    </source>
</evidence>
<keyword evidence="1" id="KW-0472">Membrane</keyword>
<dbReference type="OrthoDB" id="9790126at2"/>
<dbReference type="SMART" id="SM00567">
    <property type="entry name" value="EZ_HEAT"/>
    <property type="match status" value="2"/>
</dbReference>
<dbReference type="PROSITE" id="PS50077">
    <property type="entry name" value="HEAT_REPEAT"/>
    <property type="match status" value="1"/>
</dbReference>
<proteinExistence type="predicted"/>
<dbReference type="EMBL" id="CP011801">
    <property type="protein sequence ID" value="ALA56908.1"/>
    <property type="molecule type" value="Genomic_DNA"/>
</dbReference>
<keyword evidence="1" id="KW-1133">Transmembrane helix</keyword>
<keyword evidence="1" id="KW-0812">Transmembrane</keyword>
<dbReference type="RefSeq" id="WP_053378326.1">
    <property type="nucleotide sequence ID" value="NZ_CP011801.1"/>
</dbReference>
<feature type="transmembrane region" description="Helical" evidence="1">
    <location>
        <begin position="44"/>
        <end position="62"/>
    </location>
</feature>
<dbReference type="KEGG" id="nmv:NITMOv2_0472"/>
<gene>
    <name evidence="2" type="ORF">NITMOv2_0472</name>
</gene>
<dbReference type="Proteomes" id="UP000069205">
    <property type="component" value="Chromosome"/>
</dbReference>
<accession>A0A0K2G7I7</accession>
<name>A0A0K2G7I7_NITMO</name>
<dbReference type="AlphaFoldDB" id="A0A0K2G7I7"/>
<evidence type="ECO:0000313" key="3">
    <source>
        <dbReference type="Proteomes" id="UP000069205"/>
    </source>
</evidence>
<dbReference type="SUPFAM" id="SSF48371">
    <property type="entry name" value="ARM repeat"/>
    <property type="match status" value="1"/>
</dbReference>
<protein>
    <recommendedName>
        <fullName evidence="4">HEAT repeat domain-containing protein</fullName>
    </recommendedName>
</protein>
<dbReference type="STRING" id="42253.NITMOv2_0472"/>
<dbReference type="InterPro" id="IPR011989">
    <property type="entry name" value="ARM-like"/>
</dbReference>
<dbReference type="InterPro" id="IPR016024">
    <property type="entry name" value="ARM-type_fold"/>
</dbReference>
<organism evidence="2 3">
    <name type="scientific">Nitrospira moscoviensis</name>
    <dbReference type="NCBI Taxonomy" id="42253"/>
    <lineage>
        <taxon>Bacteria</taxon>
        <taxon>Pseudomonadati</taxon>
        <taxon>Nitrospirota</taxon>
        <taxon>Nitrospiria</taxon>
        <taxon>Nitrospirales</taxon>
        <taxon>Nitrospiraceae</taxon>
        <taxon>Nitrospira</taxon>
    </lineage>
</organism>
<evidence type="ECO:0000313" key="2">
    <source>
        <dbReference type="EMBL" id="ALA56908.1"/>
    </source>
</evidence>
<dbReference type="InterPro" id="IPR021133">
    <property type="entry name" value="HEAT_type_2"/>
</dbReference>
<sequence length="210" mass="23736">MTRRDERGQANLTAIAILIGLVIAGVWVWKRLPTETQEYIIDDALPLAAGAILAVVLGQVIVKKIRRRRHVRRERDRLMAVFQNETAQDKKLELSFALAELNDYRIEGLEAVAPELKALWIGTLRRAVGDKQHRIRGMAASHLGILQDSTVVPLLLKALDDDHAYVRSCAALGLGRLRATEARDRLMAVMEEDWDQTVRSRAKEAVERMR</sequence>
<keyword evidence="3" id="KW-1185">Reference proteome</keyword>
<feature type="transmembrane region" description="Helical" evidence="1">
    <location>
        <begin position="12"/>
        <end position="29"/>
    </location>
</feature>
<reference evidence="2 3" key="1">
    <citation type="journal article" date="2015" name="Proc. Natl. Acad. Sci. U.S.A.">
        <title>Expanded metabolic versatility of ubiquitous nitrite-oxidizing bacteria from the genus Nitrospira.</title>
        <authorList>
            <person name="Koch H."/>
            <person name="Lucker S."/>
            <person name="Albertsen M."/>
            <person name="Kitzinger K."/>
            <person name="Herbold C."/>
            <person name="Spieck E."/>
            <person name="Nielsen P.H."/>
            <person name="Wagner M."/>
            <person name="Daims H."/>
        </authorList>
    </citation>
    <scope>NUCLEOTIDE SEQUENCE [LARGE SCALE GENOMIC DNA]</scope>
    <source>
        <strain evidence="2 3">NSP M-1</strain>
    </source>
</reference>
<dbReference type="Pfam" id="PF13646">
    <property type="entry name" value="HEAT_2"/>
    <property type="match status" value="1"/>
</dbReference>
<dbReference type="PATRIC" id="fig|42253.5.peg.465"/>